<feature type="binding site" evidence="11">
    <location>
        <position position="131"/>
    </location>
    <ligand>
        <name>NAD(+)</name>
        <dbReference type="ChEBI" id="CHEBI:57540"/>
    </ligand>
</feature>
<evidence type="ECO:0000256" key="8">
    <source>
        <dbReference type="ARBA" id="ARBA00049006"/>
    </source>
</evidence>
<dbReference type="GO" id="GO:0046872">
    <property type="term" value="F:metal ion binding"/>
    <property type="evidence" value="ECO:0007669"/>
    <property type="project" value="UniProtKB-KW"/>
</dbReference>
<name>A0A7G6E7E3_THEFR</name>
<sequence>MIKVMIAPSRYVQGPGALKELGKHCALLGKKGLVTGGTRGISSTKDVIEQSMAQSGVEVIFEKFNGECSKKEITRLKELAEGEGADFIVGVGGGKALDTAKAVAYYMKKPVVIIPTIAATDAPCSALSVIYTEDGVFEEYLVLPTNPDLVLVDTAIIAEAPVRLLVSGMGDALATWFEADACAKAFAGNIPGGNSTAAALALAKLCYDILLEYGLQAKLAVENGVATPAVEKIVEANTLLSGLGFESSGLAAAHAVHNGLTVLESTHHAYHGEKVAFGTLVQLVLEERSTEEINEVVNFCIDVGLPVTLEQIGVLEIKKEEIRKVAEAATAPGETIHNEPFPVDADKVYAAILTADAIGRLALKTKGV</sequence>
<dbReference type="Pfam" id="PF00465">
    <property type="entry name" value="Fe-ADH"/>
    <property type="match status" value="1"/>
</dbReference>
<dbReference type="Gene3D" id="1.20.1090.10">
    <property type="entry name" value="Dehydroquinate synthase-like - alpha domain"/>
    <property type="match status" value="1"/>
</dbReference>
<comment type="similarity">
    <text evidence="1">Belongs to the iron-containing alcohol dehydrogenase family.</text>
</comment>
<dbReference type="PROSITE" id="PS00913">
    <property type="entry name" value="ADH_IRON_1"/>
    <property type="match status" value="1"/>
</dbReference>
<keyword evidence="4 11" id="KW-0520">NAD</keyword>
<dbReference type="NCBIfam" id="NF006941">
    <property type="entry name" value="PRK09423.1"/>
    <property type="match status" value="1"/>
</dbReference>
<feature type="binding site" evidence="9">
    <location>
        <position position="171"/>
    </location>
    <ligand>
        <name>glycerol</name>
        <dbReference type="ChEBI" id="CHEBI:17754"/>
    </ligand>
</feature>
<evidence type="ECO:0000256" key="2">
    <source>
        <dbReference type="ARBA" id="ARBA00022723"/>
    </source>
</evidence>
<gene>
    <name evidence="13" type="ORF">BR63_18060</name>
</gene>
<evidence type="ECO:0000256" key="9">
    <source>
        <dbReference type="PIRSR" id="PIRSR000112-1"/>
    </source>
</evidence>
<organism evidence="13 14">
    <name type="scientific">Thermanaerosceptrum fracticalcis</name>
    <dbReference type="NCBI Taxonomy" id="1712410"/>
    <lineage>
        <taxon>Bacteria</taxon>
        <taxon>Bacillati</taxon>
        <taxon>Bacillota</taxon>
        <taxon>Clostridia</taxon>
        <taxon>Eubacteriales</taxon>
        <taxon>Peptococcaceae</taxon>
        <taxon>Thermanaerosceptrum</taxon>
    </lineage>
</organism>
<dbReference type="EMBL" id="CP045798">
    <property type="protein sequence ID" value="QNB47997.1"/>
    <property type="molecule type" value="Genomic_DNA"/>
</dbReference>
<dbReference type="PROSITE" id="PS00060">
    <property type="entry name" value="ADH_IRON_2"/>
    <property type="match status" value="1"/>
</dbReference>
<keyword evidence="9" id="KW-0862">Zinc</keyword>
<feature type="binding site" evidence="9">
    <location>
        <position position="271"/>
    </location>
    <ligand>
        <name>glycerol</name>
        <dbReference type="ChEBI" id="CHEBI:17754"/>
    </ligand>
</feature>
<evidence type="ECO:0000313" key="13">
    <source>
        <dbReference type="EMBL" id="QNB47997.1"/>
    </source>
</evidence>
<dbReference type="CDD" id="cd08170">
    <property type="entry name" value="GlyDH"/>
    <property type="match status" value="1"/>
</dbReference>
<feature type="binding site" evidence="9">
    <location>
        <position position="254"/>
    </location>
    <ligand>
        <name>glycerol</name>
        <dbReference type="ChEBI" id="CHEBI:17754"/>
    </ligand>
</feature>
<dbReference type="PANTHER" id="PTHR43616:SF5">
    <property type="entry name" value="GLYCEROL DEHYDROGENASE 1"/>
    <property type="match status" value="1"/>
</dbReference>
<evidence type="ECO:0000256" key="5">
    <source>
        <dbReference type="ARBA" id="ARBA00037918"/>
    </source>
</evidence>
<evidence type="ECO:0000313" key="14">
    <source>
        <dbReference type="Proteomes" id="UP000515847"/>
    </source>
</evidence>
<proteinExistence type="inferred from homology"/>
<feature type="binding site" evidence="11">
    <location>
        <position position="127"/>
    </location>
    <ligand>
        <name>NAD(+)</name>
        <dbReference type="ChEBI" id="CHEBI:57540"/>
    </ligand>
</feature>
<dbReference type="InterPro" id="IPR016205">
    <property type="entry name" value="Glycerol_DH"/>
</dbReference>
<dbReference type="GO" id="GO:0008888">
    <property type="term" value="F:glycerol dehydrogenase (NAD+) activity"/>
    <property type="evidence" value="ECO:0007669"/>
    <property type="project" value="UniProtKB-EC"/>
</dbReference>
<evidence type="ECO:0000256" key="6">
    <source>
        <dbReference type="ARBA" id="ARBA00039147"/>
    </source>
</evidence>
<dbReference type="AlphaFoldDB" id="A0A7G6E7E3"/>
<evidence type="ECO:0000256" key="1">
    <source>
        <dbReference type="ARBA" id="ARBA00007358"/>
    </source>
</evidence>
<dbReference type="Gene3D" id="3.40.50.1970">
    <property type="match status" value="1"/>
</dbReference>
<feature type="domain" description="Alcohol dehydrogenase iron-type/glycerol dehydrogenase GldA" evidence="12">
    <location>
        <begin position="8"/>
        <end position="154"/>
    </location>
</feature>
<dbReference type="KEGG" id="tfr:BR63_18060"/>
<dbReference type="EC" id="1.1.1.6" evidence="6"/>
<dbReference type="PIRSF" id="PIRSF000112">
    <property type="entry name" value="Glycerol_dehydrogenase"/>
    <property type="match status" value="1"/>
</dbReference>
<comment type="catalytic activity">
    <reaction evidence="8">
        <text>glycerol + NAD(+) = dihydroxyacetone + NADH + H(+)</text>
        <dbReference type="Rhea" id="RHEA:13769"/>
        <dbReference type="ChEBI" id="CHEBI:15378"/>
        <dbReference type="ChEBI" id="CHEBI:16016"/>
        <dbReference type="ChEBI" id="CHEBI:17754"/>
        <dbReference type="ChEBI" id="CHEBI:57540"/>
        <dbReference type="ChEBI" id="CHEBI:57945"/>
        <dbReference type="EC" id="1.1.1.6"/>
    </reaction>
</comment>
<keyword evidence="3" id="KW-0560">Oxidoreductase</keyword>
<evidence type="ECO:0000256" key="11">
    <source>
        <dbReference type="PIRSR" id="PIRSR000112-3"/>
    </source>
</evidence>
<dbReference type="Proteomes" id="UP000515847">
    <property type="component" value="Chromosome"/>
</dbReference>
<feature type="binding site" evidence="10">
    <location>
        <position position="121"/>
    </location>
    <ligand>
        <name>glycerol</name>
        <dbReference type="ChEBI" id="CHEBI:17754"/>
    </ligand>
</feature>
<comment type="pathway">
    <text evidence="5">Polyol metabolism; glycerol fermentation; glycerone phosphate from glycerol (oxidative route): step 1/2.</text>
</comment>
<evidence type="ECO:0000256" key="4">
    <source>
        <dbReference type="ARBA" id="ARBA00023027"/>
    </source>
</evidence>
<feature type="binding site" evidence="11">
    <location>
        <begin position="94"/>
        <end position="98"/>
    </location>
    <ligand>
        <name>NAD(+)</name>
        <dbReference type="ChEBI" id="CHEBI:57540"/>
    </ligand>
</feature>
<dbReference type="InterPro" id="IPR018211">
    <property type="entry name" value="ADH_Fe_CS"/>
</dbReference>
<dbReference type="InterPro" id="IPR001670">
    <property type="entry name" value="ADH_Fe/GldA"/>
</dbReference>
<dbReference type="GO" id="GO:0005829">
    <property type="term" value="C:cytosol"/>
    <property type="evidence" value="ECO:0007669"/>
    <property type="project" value="TreeGrafter"/>
</dbReference>
<evidence type="ECO:0000256" key="10">
    <source>
        <dbReference type="PIRSR" id="PIRSR000112-2"/>
    </source>
</evidence>
<dbReference type="SUPFAM" id="SSF56796">
    <property type="entry name" value="Dehydroquinate synthase-like"/>
    <property type="match status" value="1"/>
</dbReference>
<evidence type="ECO:0000256" key="3">
    <source>
        <dbReference type="ARBA" id="ARBA00023002"/>
    </source>
</evidence>
<dbReference type="PANTHER" id="PTHR43616">
    <property type="entry name" value="GLYCEROL DEHYDROGENASE"/>
    <property type="match status" value="1"/>
</dbReference>
<keyword evidence="2 9" id="KW-0479">Metal-binding</keyword>
<dbReference type="RefSeq" id="WP_034420518.1">
    <property type="nucleotide sequence ID" value="NZ_CP045798.1"/>
</dbReference>
<accession>A0A7G6E7E3</accession>
<protein>
    <recommendedName>
        <fullName evidence="7">Glycerol dehydrogenase</fullName>
        <ecNumber evidence="6">1.1.1.6</ecNumber>
    </recommendedName>
</protein>
<comment type="cofactor">
    <cofactor evidence="9">
        <name>Zn(2+)</name>
        <dbReference type="ChEBI" id="CHEBI:29105"/>
    </cofactor>
    <text evidence="9">Binds 1 zinc ion per subunit.</text>
</comment>
<evidence type="ECO:0000256" key="7">
    <source>
        <dbReference type="ARBA" id="ARBA00040132"/>
    </source>
</evidence>
<keyword evidence="14" id="KW-1185">Reference proteome</keyword>
<feature type="binding site" evidence="11">
    <location>
        <position position="125"/>
    </location>
    <ligand>
        <name>NAD(+)</name>
        <dbReference type="ChEBI" id="CHEBI:57540"/>
    </ligand>
</feature>
<reference evidence="13 14" key="1">
    <citation type="journal article" date="2019" name="Front. Microbiol.">
        <title>Thermoanaerosceptrum fracticalcis gen. nov. sp. nov., a Novel Fumarate-Fermenting Microorganism From a Deep Fractured Carbonate Aquifer of the US Great Basin.</title>
        <authorList>
            <person name="Hamilton-Brehm S.D."/>
            <person name="Stewart L.E."/>
            <person name="Zavarin M."/>
            <person name="Caldwell M."/>
            <person name="Lawson P.A."/>
            <person name="Onstott T.C."/>
            <person name="Grzymski J."/>
            <person name="Neveux I."/>
            <person name="Lollar B.S."/>
            <person name="Russell C.E."/>
            <person name="Moser D.P."/>
        </authorList>
    </citation>
    <scope>NUCLEOTIDE SEQUENCE [LARGE SCALE GENOMIC DNA]</scope>
    <source>
        <strain evidence="13 14">DRI-13</strain>
    </source>
</reference>
<dbReference type="OrthoDB" id="5198708at2"/>
<evidence type="ECO:0000259" key="12">
    <source>
        <dbReference type="Pfam" id="PF00465"/>
    </source>
</evidence>